<sequence>MKADIHQKRGLNEAVKKALKAVWPQVIEYANEKGATGSLWAQLRCGFHRSGSVSRSASDSGDHATLRVYDSASRHVGGIHAPEDPQVAATFKGGFEKNSYHGEKKVEENHAFHMIMS</sequence>
<evidence type="ECO:0000313" key="2">
    <source>
        <dbReference type="Proteomes" id="UP000629468"/>
    </source>
</evidence>
<reference evidence="1 2" key="1">
    <citation type="journal article" name="Sci. Rep.">
        <title>Telomere-to-telomere assembled and centromere annotated genomes of the two main subspecies of the button mushroom Agaricus bisporus reveal especially polymorphic chromosome ends.</title>
        <authorList>
            <person name="Sonnenberg A.S.M."/>
            <person name="Sedaghat-Telgerd N."/>
            <person name="Lavrijssen B."/>
            <person name="Ohm R.A."/>
            <person name="Hendrickx P.M."/>
            <person name="Scholtmeijer K."/>
            <person name="Baars J.J.P."/>
            <person name="van Peer A."/>
        </authorList>
    </citation>
    <scope>NUCLEOTIDE SEQUENCE [LARGE SCALE GENOMIC DNA]</scope>
    <source>
        <strain evidence="1 2">H119_p4</strain>
    </source>
</reference>
<dbReference type="AlphaFoldDB" id="A0A8H7C008"/>
<dbReference type="EMBL" id="JABXXO010000015">
    <property type="protein sequence ID" value="KAF7760349.1"/>
    <property type="molecule type" value="Genomic_DNA"/>
</dbReference>
<accession>A0A8H7C008</accession>
<protein>
    <submittedName>
        <fullName evidence="1">Uncharacterized protein</fullName>
    </submittedName>
</protein>
<proteinExistence type="predicted"/>
<organism evidence="1 2">
    <name type="scientific">Agaricus bisporus var. burnettii</name>
    <dbReference type="NCBI Taxonomy" id="192524"/>
    <lineage>
        <taxon>Eukaryota</taxon>
        <taxon>Fungi</taxon>
        <taxon>Dikarya</taxon>
        <taxon>Basidiomycota</taxon>
        <taxon>Agaricomycotina</taxon>
        <taxon>Agaricomycetes</taxon>
        <taxon>Agaricomycetidae</taxon>
        <taxon>Agaricales</taxon>
        <taxon>Agaricineae</taxon>
        <taxon>Agaricaceae</taxon>
        <taxon>Agaricus</taxon>
    </lineage>
</organism>
<dbReference type="Proteomes" id="UP000629468">
    <property type="component" value="Unassembled WGS sequence"/>
</dbReference>
<comment type="caution">
    <text evidence="1">The sequence shown here is derived from an EMBL/GenBank/DDBJ whole genome shotgun (WGS) entry which is preliminary data.</text>
</comment>
<evidence type="ECO:0000313" key="1">
    <source>
        <dbReference type="EMBL" id="KAF7760349.1"/>
    </source>
</evidence>
<name>A0A8H7C008_AGABI</name>
<gene>
    <name evidence="1" type="ORF">Agabi119p4_11025</name>
</gene>